<protein>
    <submittedName>
        <fullName evidence="7">Cytochrome c oxidase assembly protein</fullName>
    </submittedName>
</protein>
<keyword evidence="3 6" id="KW-0812">Transmembrane</keyword>
<evidence type="ECO:0000313" key="8">
    <source>
        <dbReference type="Proteomes" id="UP001597641"/>
    </source>
</evidence>
<accession>A0ABW6C1I4</accession>
<feature type="transmembrane region" description="Helical" evidence="6">
    <location>
        <begin position="195"/>
        <end position="216"/>
    </location>
</feature>
<gene>
    <name evidence="7" type="ORF">ACFS7Z_25985</name>
</gene>
<comment type="caution">
    <text evidence="7">The sequence shown here is derived from an EMBL/GenBank/DDBJ whole genome shotgun (WGS) entry which is preliminary data.</text>
</comment>
<keyword evidence="5 6" id="KW-0472">Membrane</keyword>
<evidence type="ECO:0000256" key="4">
    <source>
        <dbReference type="ARBA" id="ARBA00022989"/>
    </source>
</evidence>
<proteinExistence type="predicted"/>
<feature type="transmembrane region" description="Helical" evidence="6">
    <location>
        <begin position="51"/>
        <end position="72"/>
    </location>
</feature>
<keyword evidence="8" id="KW-1185">Reference proteome</keyword>
<feature type="transmembrane region" description="Helical" evidence="6">
    <location>
        <begin position="84"/>
        <end position="107"/>
    </location>
</feature>
<evidence type="ECO:0000256" key="6">
    <source>
        <dbReference type="SAM" id="Phobius"/>
    </source>
</evidence>
<reference evidence="8" key="1">
    <citation type="journal article" date="2019" name="Int. J. Syst. Evol. Microbiol.">
        <title>The Global Catalogue of Microorganisms (GCM) 10K type strain sequencing project: providing services to taxonomists for standard genome sequencing and annotation.</title>
        <authorList>
            <consortium name="The Broad Institute Genomics Platform"/>
            <consortium name="The Broad Institute Genome Sequencing Center for Infectious Disease"/>
            <person name="Wu L."/>
            <person name="Ma J."/>
        </authorList>
    </citation>
    <scope>NUCLEOTIDE SEQUENCE [LARGE SCALE GENOMIC DNA]</scope>
    <source>
        <strain evidence="8">KCTC 23984</strain>
    </source>
</reference>
<evidence type="ECO:0000256" key="1">
    <source>
        <dbReference type="ARBA" id="ARBA00004651"/>
    </source>
</evidence>
<feature type="transmembrane region" description="Helical" evidence="6">
    <location>
        <begin position="236"/>
        <end position="257"/>
    </location>
</feature>
<dbReference type="Proteomes" id="UP001597641">
    <property type="component" value="Unassembled WGS sequence"/>
</dbReference>
<feature type="transmembrane region" description="Helical" evidence="6">
    <location>
        <begin position="127"/>
        <end position="149"/>
    </location>
</feature>
<dbReference type="RefSeq" id="WP_377491992.1">
    <property type="nucleotide sequence ID" value="NZ_JBHUOX010000045.1"/>
</dbReference>
<evidence type="ECO:0000256" key="5">
    <source>
        <dbReference type="ARBA" id="ARBA00023136"/>
    </source>
</evidence>
<sequence length="273" mass="30858">MMAMETTGHHAAAGGNALAEIIPFLLLAAALTIYLFAVARQRHHENRWSRWRTISFIVGLSLLAVAMTPSLMQYAHYDLRGHMIQHLLIGMLAPLGLVLAAPLTLLLRTLPVQGARTVTAVLRSKPFHWLSHPGTALVLNIGGMYLLYLTPLYNLTLTSSFVHYLVHLHFLLAGYLFTWSIVGPDPAPHRPGMRTRLVVLFMSIAAHAFLSKFMYAYSWPRHTPHDLEQIREAAQLMYYGGDFAELLLVVVLFANWYRTGNRRTYTLQSQVQR</sequence>
<dbReference type="Pfam" id="PF09678">
    <property type="entry name" value="Caa3_CtaG"/>
    <property type="match status" value="1"/>
</dbReference>
<evidence type="ECO:0000313" key="7">
    <source>
        <dbReference type="EMBL" id="MFD3003833.1"/>
    </source>
</evidence>
<feature type="transmembrane region" description="Helical" evidence="6">
    <location>
        <begin position="21"/>
        <end position="39"/>
    </location>
</feature>
<evidence type="ECO:0000256" key="3">
    <source>
        <dbReference type="ARBA" id="ARBA00022692"/>
    </source>
</evidence>
<organism evidence="7 8">
    <name type="scientific">Pontibacter toksunensis</name>
    <dbReference type="NCBI Taxonomy" id="1332631"/>
    <lineage>
        <taxon>Bacteria</taxon>
        <taxon>Pseudomonadati</taxon>
        <taxon>Bacteroidota</taxon>
        <taxon>Cytophagia</taxon>
        <taxon>Cytophagales</taxon>
        <taxon>Hymenobacteraceae</taxon>
        <taxon>Pontibacter</taxon>
    </lineage>
</organism>
<dbReference type="EMBL" id="JBHUOX010000045">
    <property type="protein sequence ID" value="MFD3003833.1"/>
    <property type="molecule type" value="Genomic_DNA"/>
</dbReference>
<keyword evidence="4 6" id="KW-1133">Transmembrane helix</keyword>
<name>A0ABW6C1I4_9BACT</name>
<dbReference type="InterPro" id="IPR019108">
    <property type="entry name" value="Caa3_assmbl_CtaG-rel"/>
</dbReference>
<keyword evidence="2" id="KW-1003">Cell membrane</keyword>
<comment type="subcellular location">
    <subcellularLocation>
        <location evidence="1">Cell membrane</location>
        <topology evidence="1">Multi-pass membrane protein</topology>
    </subcellularLocation>
</comment>
<feature type="transmembrane region" description="Helical" evidence="6">
    <location>
        <begin position="161"/>
        <end position="183"/>
    </location>
</feature>
<evidence type="ECO:0000256" key="2">
    <source>
        <dbReference type="ARBA" id="ARBA00022475"/>
    </source>
</evidence>